<dbReference type="AlphaFoldDB" id="Q5B9Z6"/>
<dbReference type="InterPro" id="IPR036291">
    <property type="entry name" value="NAD(P)-bd_dom_sf"/>
</dbReference>
<dbReference type="STRING" id="227321.Q5B9Z6"/>
<name>Q5B9Z6_EMENI</name>
<dbReference type="eggNOG" id="KOG1178">
    <property type="taxonomic scope" value="Eukaryota"/>
</dbReference>
<dbReference type="InParanoid" id="Q5B9Z6"/>
<dbReference type="OMA" id="HISKEPG"/>
<dbReference type="OrthoDB" id="408177at2759"/>
<feature type="domain" description="Thioester reductase (TE)" evidence="3">
    <location>
        <begin position="53"/>
        <end position="213"/>
    </location>
</feature>
<gene>
    <name evidence="4" type="ORF">ANIA_02634</name>
</gene>
<accession>Q5B9Z6</accession>
<reference evidence="5" key="1">
    <citation type="journal article" date="2005" name="Nature">
        <title>Sequencing of Aspergillus nidulans and comparative analysis with A. fumigatus and A. oryzae.</title>
        <authorList>
            <person name="Galagan J.E."/>
            <person name="Calvo S.E."/>
            <person name="Cuomo C."/>
            <person name="Ma L.J."/>
            <person name="Wortman J.R."/>
            <person name="Batzoglou S."/>
            <person name="Lee S.I."/>
            <person name="Basturkmen M."/>
            <person name="Spevak C.C."/>
            <person name="Clutterbuck J."/>
            <person name="Kapitonov V."/>
            <person name="Jurka J."/>
            <person name="Scazzocchio C."/>
            <person name="Farman M."/>
            <person name="Butler J."/>
            <person name="Purcell S."/>
            <person name="Harris S."/>
            <person name="Braus G.H."/>
            <person name="Draht O."/>
            <person name="Busch S."/>
            <person name="D'Enfert C."/>
            <person name="Bouchier C."/>
            <person name="Goldman G.H."/>
            <person name="Bell-Pedersen D."/>
            <person name="Griffiths-Jones S."/>
            <person name="Doonan J.H."/>
            <person name="Yu J."/>
            <person name="Vienken K."/>
            <person name="Pain A."/>
            <person name="Freitag M."/>
            <person name="Selker E.U."/>
            <person name="Archer D.B."/>
            <person name="Penalva M.A."/>
            <person name="Oakley B.R."/>
            <person name="Momany M."/>
            <person name="Tanaka T."/>
            <person name="Kumagai T."/>
            <person name="Asai K."/>
            <person name="Machida M."/>
            <person name="Nierman W.C."/>
            <person name="Denning D.W."/>
            <person name="Caddick M."/>
            <person name="Hynes M."/>
            <person name="Paoletti M."/>
            <person name="Fischer R."/>
            <person name="Miller B."/>
            <person name="Dyer P."/>
            <person name="Sachs M.S."/>
            <person name="Osmani S.A."/>
            <person name="Birren B.W."/>
        </authorList>
    </citation>
    <scope>NUCLEOTIDE SEQUENCE [LARGE SCALE GENOMIC DNA]</scope>
    <source>
        <strain evidence="5">FGSC A4 / ATCC 38163 / CBS 112.46 / NRRL 194 / M139</strain>
    </source>
</reference>
<sequence>MVATLIARIKYTFGISLRASMLYKKIILGSLTCLLTSLQQEEKADLLIQADKQKASIIFHLGAKVNYLASYSAHCKDNVLGIVNILKFAAHKRTKQTYYTLTIAAYSPTGFVSDTKFLPEDTCPVSHSTALSYNTGYVQSQLIAEAIAWNTIDNGLPITIYCPGFVLGDSRTGACNPDDFISRVFTSCMELGSYLLLQSQRKEFVPVDFVAKSLLHISKEPGENLGHAFILIHPDPKSTIDMCASFALLNHISPCSMHGVPYARWVQSLSMRSADPLYLLMPMLSETVLGERTRWELYEGMAEYGRGNLHRALTGAPDIRDCIDIDQLFEQCLKIWLALVDRNRLYDLPPDHGAMLEGK</sequence>
<dbReference type="GeneID" id="2874536"/>
<organism evidence="4 5">
    <name type="scientific">Emericella nidulans (strain FGSC A4 / ATCC 38163 / CBS 112.46 / NRRL 194 / M139)</name>
    <name type="common">Aspergillus nidulans</name>
    <dbReference type="NCBI Taxonomy" id="227321"/>
    <lineage>
        <taxon>Eukaryota</taxon>
        <taxon>Fungi</taxon>
        <taxon>Dikarya</taxon>
        <taxon>Ascomycota</taxon>
        <taxon>Pezizomycotina</taxon>
        <taxon>Eurotiomycetes</taxon>
        <taxon>Eurotiomycetidae</taxon>
        <taxon>Eurotiales</taxon>
        <taxon>Aspergillaceae</taxon>
        <taxon>Aspergillus</taxon>
        <taxon>Aspergillus subgen. Nidulantes</taxon>
    </lineage>
</organism>
<dbReference type="HOGENOM" id="CLU_771670_0_0_1"/>
<dbReference type="SUPFAM" id="SSF51735">
    <property type="entry name" value="NAD(P)-binding Rossmann-fold domains"/>
    <property type="match status" value="1"/>
</dbReference>
<dbReference type="PANTHER" id="PTHR44845:SF6">
    <property type="entry name" value="BETA-ALANINE-ACTIVATING ENZYME"/>
    <property type="match status" value="1"/>
</dbReference>
<dbReference type="KEGG" id="ani:ANIA_02634"/>
<evidence type="ECO:0000259" key="3">
    <source>
        <dbReference type="Pfam" id="PF07993"/>
    </source>
</evidence>
<evidence type="ECO:0000313" key="5">
    <source>
        <dbReference type="Proteomes" id="UP000000560"/>
    </source>
</evidence>
<accession>C8VHH0</accession>
<evidence type="ECO:0000313" key="4">
    <source>
        <dbReference type="EMBL" id="CBF84315.1"/>
    </source>
</evidence>
<proteinExistence type="predicted"/>
<dbReference type="RefSeq" id="XP_660238.1">
    <property type="nucleotide sequence ID" value="XM_655146.1"/>
</dbReference>
<dbReference type="Gene3D" id="3.40.50.720">
    <property type="entry name" value="NAD(P)-binding Rossmann-like Domain"/>
    <property type="match status" value="1"/>
</dbReference>
<dbReference type="PANTHER" id="PTHR44845">
    <property type="entry name" value="CARRIER DOMAIN-CONTAINING PROTEIN"/>
    <property type="match status" value="1"/>
</dbReference>
<dbReference type="InterPro" id="IPR013120">
    <property type="entry name" value="FAR_NAD-bd"/>
</dbReference>
<dbReference type="Pfam" id="PF07993">
    <property type="entry name" value="NAD_binding_4"/>
    <property type="match status" value="1"/>
</dbReference>
<protein>
    <recommendedName>
        <fullName evidence="3">Thioester reductase (TE) domain-containing protein</fullName>
    </recommendedName>
</protein>
<evidence type="ECO:0000256" key="1">
    <source>
        <dbReference type="ARBA" id="ARBA00022450"/>
    </source>
</evidence>
<reference evidence="5" key="2">
    <citation type="journal article" date="2009" name="Fungal Genet. Biol.">
        <title>The 2008 update of the Aspergillus nidulans genome annotation: a community effort.</title>
        <authorList>
            <person name="Wortman J.R."/>
            <person name="Gilsenan J.M."/>
            <person name="Joardar V."/>
            <person name="Deegan J."/>
            <person name="Clutterbuck J."/>
            <person name="Andersen M.R."/>
            <person name="Archer D."/>
            <person name="Bencina M."/>
            <person name="Braus G."/>
            <person name="Coutinho P."/>
            <person name="von Dohren H."/>
            <person name="Doonan J."/>
            <person name="Driessen A.J."/>
            <person name="Durek P."/>
            <person name="Espeso E."/>
            <person name="Fekete E."/>
            <person name="Flipphi M."/>
            <person name="Estrada C.G."/>
            <person name="Geysens S."/>
            <person name="Goldman G."/>
            <person name="de Groot P.W."/>
            <person name="Hansen K."/>
            <person name="Harris S.D."/>
            <person name="Heinekamp T."/>
            <person name="Helmstaedt K."/>
            <person name="Henrissat B."/>
            <person name="Hofmann G."/>
            <person name="Homan T."/>
            <person name="Horio T."/>
            <person name="Horiuchi H."/>
            <person name="James S."/>
            <person name="Jones M."/>
            <person name="Karaffa L."/>
            <person name="Karanyi Z."/>
            <person name="Kato M."/>
            <person name="Keller N."/>
            <person name="Kelly D.E."/>
            <person name="Kiel J.A."/>
            <person name="Kim J.M."/>
            <person name="van der Klei I.J."/>
            <person name="Klis F.M."/>
            <person name="Kovalchuk A."/>
            <person name="Krasevec N."/>
            <person name="Kubicek C.P."/>
            <person name="Liu B."/>
            <person name="Maccabe A."/>
            <person name="Meyer V."/>
            <person name="Mirabito P."/>
            <person name="Miskei M."/>
            <person name="Mos M."/>
            <person name="Mullins J."/>
            <person name="Nelson D.R."/>
            <person name="Nielsen J."/>
            <person name="Oakley B.R."/>
            <person name="Osmani S.A."/>
            <person name="Pakula T."/>
            <person name="Paszewski A."/>
            <person name="Paulsen I."/>
            <person name="Pilsyk S."/>
            <person name="Pocsi I."/>
            <person name="Punt P.J."/>
            <person name="Ram A.F."/>
            <person name="Ren Q."/>
            <person name="Robellet X."/>
            <person name="Robson G."/>
            <person name="Seiboth B."/>
            <person name="van Solingen P."/>
            <person name="Specht T."/>
            <person name="Sun J."/>
            <person name="Taheri-Talesh N."/>
            <person name="Takeshita N."/>
            <person name="Ussery D."/>
            <person name="vanKuyk P.A."/>
            <person name="Visser H."/>
            <person name="van de Vondervoort P.J."/>
            <person name="de Vries R.P."/>
            <person name="Walton J."/>
            <person name="Xiang X."/>
            <person name="Xiong Y."/>
            <person name="Zeng A.P."/>
            <person name="Brandt B.W."/>
            <person name="Cornell M.J."/>
            <person name="van den Hondel C.A."/>
            <person name="Visser J."/>
            <person name="Oliver S.G."/>
            <person name="Turner G."/>
        </authorList>
    </citation>
    <scope>GENOME REANNOTATION</scope>
    <source>
        <strain evidence="5">FGSC A4 / ATCC 38163 / CBS 112.46 / NRRL 194 / M139</strain>
    </source>
</reference>
<dbReference type="EMBL" id="BN001306">
    <property type="protein sequence ID" value="CBF84315.1"/>
    <property type="molecule type" value="Genomic_DNA"/>
</dbReference>
<keyword evidence="5" id="KW-1185">Reference proteome</keyword>
<evidence type="ECO:0000256" key="2">
    <source>
        <dbReference type="ARBA" id="ARBA00022553"/>
    </source>
</evidence>
<dbReference type="Proteomes" id="UP000000560">
    <property type="component" value="Chromosome VI"/>
</dbReference>
<keyword evidence="1" id="KW-0596">Phosphopantetheine</keyword>
<keyword evidence="2" id="KW-0597">Phosphoprotein</keyword>